<proteinExistence type="predicted"/>
<dbReference type="InterPro" id="IPR036365">
    <property type="entry name" value="PGBD-like_sf"/>
</dbReference>
<dbReference type="SUPFAM" id="SSF47090">
    <property type="entry name" value="PGBD-like"/>
    <property type="match status" value="1"/>
</dbReference>
<dbReference type="CDD" id="cd00009">
    <property type="entry name" value="AAA"/>
    <property type="match status" value="1"/>
</dbReference>
<dbReference type="SUPFAM" id="SSF52540">
    <property type="entry name" value="P-loop containing nucleoside triphosphate hydrolases"/>
    <property type="match status" value="1"/>
</dbReference>
<reference evidence="3" key="1">
    <citation type="submission" date="2023-01" db="EMBL/GenBank/DDBJ databases">
        <title>Biogeochemical cycle of methane in antarctic sediments.</title>
        <authorList>
            <person name="Roldan D.M."/>
            <person name="Menes R.J."/>
        </authorList>
    </citation>
    <scope>NUCLEOTIDE SEQUENCE [LARGE SCALE GENOMIC DNA]</scope>
    <source>
        <strain evidence="3">K-2018 MAG008</strain>
    </source>
</reference>
<evidence type="ECO:0000259" key="2">
    <source>
        <dbReference type="SMART" id="SM00382"/>
    </source>
</evidence>
<dbReference type="Gene3D" id="3.40.50.300">
    <property type="entry name" value="P-loop containing nucleotide triphosphate hydrolases"/>
    <property type="match status" value="1"/>
</dbReference>
<dbReference type="InterPro" id="IPR027417">
    <property type="entry name" value="P-loop_NTPase"/>
</dbReference>
<keyword evidence="4" id="KW-1185">Reference proteome</keyword>
<dbReference type="Proteomes" id="UP001160519">
    <property type="component" value="Unassembled WGS sequence"/>
</dbReference>
<dbReference type="AlphaFoldDB" id="A0AA43Q0P8"/>
<feature type="transmembrane region" description="Helical" evidence="1">
    <location>
        <begin position="290"/>
        <end position="307"/>
    </location>
</feature>
<dbReference type="Pfam" id="PF13401">
    <property type="entry name" value="AAA_22"/>
    <property type="match status" value="1"/>
</dbReference>
<accession>A0AA43Q0P8</accession>
<dbReference type="InterPro" id="IPR036366">
    <property type="entry name" value="PGBDSf"/>
</dbReference>
<dbReference type="EMBL" id="JAQSDF010000001">
    <property type="protein sequence ID" value="MDI1229623.1"/>
    <property type="molecule type" value="Genomic_DNA"/>
</dbReference>
<dbReference type="SMART" id="SM00382">
    <property type="entry name" value="AAA"/>
    <property type="match status" value="1"/>
</dbReference>
<gene>
    <name evidence="3" type="ORF">PSU93_00540</name>
</gene>
<protein>
    <submittedName>
        <fullName evidence="3">AAA family ATPase</fullName>
    </submittedName>
</protein>
<keyword evidence="1" id="KW-1133">Transmembrane helix</keyword>
<dbReference type="PANTHER" id="PTHR35894:SF1">
    <property type="entry name" value="PHOSPHORIBULOKINASE _ URIDINE KINASE FAMILY"/>
    <property type="match status" value="1"/>
</dbReference>
<dbReference type="GO" id="GO:0016887">
    <property type="term" value="F:ATP hydrolysis activity"/>
    <property type="evidence" value="ECO:0007669"/>
    <property type="project" value="InterPro"/>
</dbReference>
<keyword evidence="1" id="KW-0472">Membrane</keyword>
<dbReference type="PANTHER" id="PTHR35894">
    <property type="entry name" value="GENERAL SECRETION PATHWAY PROTEIN A-RELATED"/>
    <property type="match status" value="1"/>
</dbReference>
<comment type="caution">
    <text evidence="3">The sequence shown here is derived from an EMBL/GenBank/DDBJ whole genome shotgun (WGS) entry which is preliminary data.</text>
</comment>
<name>A0AA43Q0P8_9GAMM</name>
<evidence type="ECO:0000313" key="3">
    <source>
        <dbReference type="EMBL" id="MDI1229623.1"/>
    </source>
</evidence>
<dbReference type="PRINTS" id="PR00364">
    <property type="entry name" value="DISEASERSIST"/>
</dbReference>
<evidence type="ECO:0000313" key="4">
    <source>
        <dbReference type="Proteomes" id="UP001160519"/>
    </source>
</evidence>
<feature type="domain" description="AAA+ ATPase" evidence="2">
    <location>
        <begin position="53"/>
        <end position="193"/>
    </location>
</feature>
<dbReference type="InterPro" id="IPR003593">
    <property type="entry name" value="AAA+_ATPase"/>
</dbReference>
<dbReference type="InterPro" id="IPR049945">
    <property type="entry name" value="AAA_22"/>
</dbReference>
<keyword evidence="1" id="KW-0812">Transmembrane</keyword>
<evidence type="ECO:0000256" key="1">
    <source>
        <dbReference type="SAM" id="Phobius"/>
    </source>
</evidence>
<organism evidence="3 4">
    <name type="scientific">Candidatus Methylobacter titanis</name>
    <dbReference type="NCBI Taxonomy" id="3053457"/>
    <lineage>
        <taxon>Bacteria</taxon>
        <taxon>Pseudomonadati</taxon>
        <taxon>Pseudomonadota</taxon>
        <taxon>Gammaproteobacteria</taxon>
        <taxon>Methylococcales</taxon>
        <taxon>Methylococcaceae</taxon>
        <taxon>Methylobacter</taxon>
    </lineage>
</organism>
<sequence length="483" mass="53406">MAIAVTSRYQPLYMESLGFDKIPFPVTPNPERYYAPLRLLAHVDEILHFLEIRKGFLLVTGDVGIGKTTLVRKIIKELDHSKVSIALLFNTFLQGSALIESINQDLGIQSKKPGLIHQLEALNNFLLAEFSKGKNCIIIIDDAQNLSIESLELVRQLSNLETNEDKLIQILLVAQPEILTTLARPEIRQLRSRIALHCKLKPFSQQEVSDYIDRCLTVTGQPVGIQLTGAALRLITQYSGGYPRIINLLMDRCLYGLLAYKRRTISASLVREAAKDLSLLPQKKRNRVKITSVIALCGLLLGGYLLLPTLSTMLAKRVLITAIAEPAPASAPSQKWQRFLAAYGLDHYLQAFPLPNVDAINRLRHRLLQETDIKLALISTAAATTCAGLPVFEWRDGLKLVLYRSPISGSPLAFSTPSEDTRSVQHVLVAEGLLAATAADGIMGQWTQQALSAFQQRSGRVMTGQMDDGTAYDLSCASRPDDL</sequence>
<dbReference type="InterPro" id="IPR052026">
    <property type="entry name" value="ExeA_AAA_ATPase_DNA-bind"/>
</dbReference>
<dbReference type="Pfam" id="PF01471">
    <property type="entry name" value="PG_binding_1"/>
    <property type="match status" value="1"/>
</dbReference>
<dbReference type="InterPro" id="IPR002477">
    <property type="entry name" value="Peptidoglycan-bd-like"/>
</dbReference>
<dbReference type="Gene3D" id="1.10.101.10">
    <property type="entry name" value="PGBD-like superfamily/PGBD"/>
    <property type="match status" value="1"/>
</dbReference>